<dbReference type="EMBL" id="NESN01000002">
    <property type="protein sequence ID" value="PUE54334.1"/>
    <property type="molecule type" value="Genomic_DNA"/>
</dbReference>
<name>A0A315EES2_9BURK</name>
<evidence type="ECO:0000313" key="2">
    <source>
        <dbReference type="EMBL" id="PUE54334.1"/>
    </source>
</evidence>
<organism evidence="2 3">
    <name type="scientific">Limnohabitans parvus II-B4</name>
    <dbReference type="NCBI Taxonomy" id="1293052"/>
    <lineage>
        <taxon>Bacteria</taxon>
        <taxon>Pseudomonadati</taxon>
        <taxon>Pseudomonadota</taxon>
        <taxon>Betaproteobacteria</taxon>
        <taxon>Burkholderiales</taxon>
        <taxon>Comamonadaceae</taxon>
        <taxon>Limnohabitans</taxon>
    </lineage>
</organism>
<evidence type="ECO:0000259" key="1">
    <source>
        <dbReference type="Pfam" id="PF12680"/>
    </source>
</evidence>
<reference evidence="2 3" key="1">
    <citation type="submission" date="2017-04" db="EMBL/GenBank/DDBJ databases">
        <title>Unexpected and diverse lifestyles within the genus Limnohabitans.</title>
        <authorList>
            <person name="Kasalicky V."/>
            <person name="Mehrshad M."/>
            <person name="Andrei S.-A."/>
            <person name="Salcher M."/>
            <person name="Kratochvilova H."/>
            <person name="Simek K."/>
            <person name="Ghai R."/>
        </authorList>
    </citation>
    <scope>NUCLEOTIDE SEQUENCE [LARGE SCALE GENOMIC DNA]</scope>
    <source>
        <strain evidence="2 3">II-B4</strain>
    </source>
</reference>
<keyword evidence="2" id="KW-0413">Isomerase</keyword>
<dbReference type="AlphaFoldDB" id="A0A315EES2"/>
<dbReference type="Proteomes" id="UP000250790">
    <property type="component" value="Unassembled WGS sequence"/>
</dbReference>
<protein>
    <submittedName>
        <fullName evidence="2">Isomerase</fullName>
    </submittedName>
</protein>
<dbReference type="OrthoDB" id="1115105at2"/>
<accession>A0A315EES2</accession>
<comment type="caution">
    <text evidence="2">The sequence shown here is derived from an EMBL/GenBank/DDBJ whole genome shotgun (WGS) entry which is preliminary data.</text>
</comment>
<dbReference type="InterPro" id="IPR032710">
    <property type="entry name" value="NTF2-like_dom_sf"/>
</dbReference>
<gene>
    <name evidence="2" type="ORF">B9Z37_07250</name>
</gene>
<evidence type="ECO:0000313" key="3">
    <source>
        <dbReference type="Proteomes" id="UP000250790"/>
    </source>
</evidence>
<dbReference type="InterPro" id="IPR037401">
    <property type="entry name" value="SnoaL-like"/>
</dbReference>
<dbReference type="SUPFAM" id="SSF54427">
    <property type="entry name" value="NTF2-like"/>
    <property type="match status" value="1"/>
</dbReference>
<dbReference type="Pfam" id="PF12680">
    <property type="entry name" value="SnoaL_2"/>
    <property type="match status" value="1"/>
</dbReference>
<feature type="domain" description="SnoaL-like" evidence="1">
    <location>
        <begin position="12"/>
        <end position="114"/>
    </location>
</feature>
<dbReference type="Gene3D" id="3.10.450.50">
    <property type="match status" value="1"/>
</dbReference>
<proteinExistence type="predicted"/>
<keyword evidence="3" id="KW-1185">Reference proteome</keyword>
<dbReference type="GO" id="GO:0016853">
    <property type="term" value="F:isomerase activity"/>
    <property type="evidence" value="ECO:0007669"/>
    <property type="project" value="UniProtKB-KW"/>
</dbReference>
<sequence>MDTRQVTQNLATFFETLSPQSVSQLHTLYDALATFKDPFNEVQGLPEIERIFRHMYGALDQPHFVITGQLVDGAQAFLTWEFRFRFKRFDTTTLQTVRGASHVAFNEQGLVTLHRDYWDAAEELYEKLPLVGGLMRWLKKQANS</sequence>
<dbReference type="RefSeq" id="WP_108312295.1">
    <property type="nucleotide sequence ID" value="NZ_NESN01000002.1"/>
</dbReference>